<dbReference type="SMART" id="SM00575">
    <property type="entry name" value="ZnF_PMZ"/>
    <property type="match status" value="1"/>
</dbReference>
<dbReference type="Pfam" id="PF04434">
    <property type="entry name" value="SWIM"/>
    <property type="match status" value="1"/>
</dbReference>
<protein>
    <recommendedName>
        <fullName evidence="6">Protein FAR1-RELATED SEQUENCE</fullName>
    </recommendedName>
</protein>
<dbReference type="PANTHER" id="PTHR31669">
    <property type="entry name" value="PROTEIN FAR1-RELATED SEQUENCE 10-RELATED"/>
    <property type="match status" value="1"/>
</dbReference>
<dbReference type="InterPro" id="IPR031052">
    <property type="entry name" value="FHY3/FAR1"/>
</dbReference>
<comment type="subcellular location">
    <subcellularLocation>
        <location evidence="6">Nucleus</location>
    </subcellularLocation>
</comment>
<accession>A0A834GFS0</accession>
<evidence type="ECO:0000313" key="9">
    <source>
        <dbReference type="Proteomes" id="UP000626092"/>
    </source>
</evidence>
<reference evidence="8" key="1">
    <citation type="submission" date="2019-11" db="EMBL/GenBank/DDBJ databases">
        <authorList>
            <person name="Liu Y."/>
            <person name="Hou J."/>
            <person name="Li T.-Q."/>
            <person name="Guan C.-H."/>
            <person name="Wu X."/>
            <person name="Wu H.-Z."/>
            <person name="Ling F."/>
            <person name="Zhang R."/>
            <person name="Shi X.-G."/>
            <person name="Ren J.-P."/>
            <person name="Chen E.-F."/>
            <person name="Sun J.-M."/>
        </authorList>
    </citation>
    <scope>NUCLEOTIDE SEQUENCE</scope>
    <source>
        <strain evidence="8">Adult_tree_wgs_1</strain>
        <tissue evidence="8">Leaves</tissue>
    </source>
</reference>
<evidence type="ECO:0000256" key="5">
    <source>
        <dbReference type="PROSITE-ProRule" id="PRU00325"/>
    </source>
</evidence>
<dbReference type="AlphaFoldDB" id="A0A834GFS0"/>
<dbReference type="InterPro" id="IPR007527">
    <property type="entry name" value="Znf_SWIM"/>
</dbReference>
<keyword evidence="4 6" id="KW-0862">Zinc</keyword>
<comment type="caution">
    <text evidence="8">The sequence shown here is derived from an EMBL/GenBank/DDBJ whole genome shotgun (WGS) entry which is preliminary data.</text>
</comment>
<sequence length="291" mass="33476">MNEKPILKTSWSMEKKLSELYTLHFLKKFQEEIFQVGAYVLTILHEDECRSVLKVHREEMEGSRGREVLVDKSSNRVSCSCQMFEFDGIPCRHLLAYLSLMQIRELPSTYILQRWTKTAKAGRVFDDLGSHQKEICGSSLLVRRHGIFKLAYTILDYIVLDEEGTEVVREALLSSQKKIELMRGSCQYGSTSSIQLPIFLGSQHGLKEPLKVRSHDKRNCPKLMNTSSKDARLYDEDDFADECVFEDVVCYWICFLVDVAAVGSHAVTEVDLDWMFNSLLWSNFGTVLYNS</sequence>
<dbReference type="PROSITE" id="PS50966">
    <property type="entry name" value="ZF_SWIM"/>
    <property type="match status" value="1"/>
</dbReference>
<dbReference type="OrthoDB" id="1677172at2759"/>
<dbReference type="GO" id="GO:0008270">
    <property type="term" value="F:zinc ion binding"/>
    <property type="evidence" value="ECO:0007669"/>
    <property type="project" value="UniProtKB-UniRule"/>
</dbReference>
<feature type="domain" description="SWIM-type" evidence="7">
    <location>
        <begin position="66"/>
        <end position="102"/>
    </location>
</feature>
<evidence type="ECO:0000259" key="7">
    <source>
        <dbReference type="PROSITE" id="PS50966"/>
    </source>
</evidence>
<dbReference type="InterPro" id="IPR006564">
    <property type="entry name" value="Znf_PMZ"/>
</dbReference>
<comment type="similarity">
    <text evidence="1 6">Belongs to the FHY3/FAR1 family.</text>
</comment>
<evidence type="ECO:0000256" key="6">
    <source>
        <dbReference type="RuleBase" id="RU367018"/>
    </source>
</evidence>
<dbReference type="Proteomes" id="UP000626092">
    <property type="component" value="Unassembled WGS sequence"/>
</dbReference>
<dbReference type="GO" id="GO:0006355">
    <property type="term" value="P:regulation of DNA-templated transcription"/>
    <property type="evidence" value="ECO:0007669"/>
    <property type="project" value="UniProtKB-UniRule"/>
</dbReference>
<keyword evidence="2 6" id="KW-0479">Metal-binding</keyword>
<comment type="function">
    <text evidence="6">Putative transcription activator involved in regulating light control of development.</text>
</comment>
<evidence type="ECO:0000256" key="2">
    <source>
        <dbReference type="ARBA" id="ARBA00022723"/>
    </source>
</evidence>
<keyword evidence="3 5" id="KW-0863">Zinc-finger</keyword>
<dbReference type="GO" id="GO:0005634">
    <property type="term" value="C:nucleus"/>
    <property type="evidence" value="ECO:0007669"/>
    <property type="project" value="UniProtKB-SubCell"/>
</dbReference>
<name>A0A834GFS0_RHOSS</name>
<evidence type="ECO:0000313" key="8">
    <source>
        <dbReference type="EMBL" id="KAF7130587.1"/>
    </source>
</evidence>
<evidence type="ECO:0000256" key="4">
    <source>
        <dbReference type="ARBA" id="ARBA00022833"/>
    </source>
</evidence>
<gene>
    <name evidence="8" type="ORF">RHSIM_Rhsim10G0164100</name>
</gene>
<evidence type="ECO:0000256" key="1">
    <source>
        <dbReference type="ARBA" id="ARBA00005889"/>
    </source>
</evidence>
<keyword evidence="6" id="KW-0539">Nucleus</keyword>
<evidence type="ECO:0000256" key="3">
    <source>
        <dbReference type="ARBA" id="ARBA00022771"/>
    </source>
</evidence>
<proteinExistence type="inferred from homology"/>
<dbReference type="EMBL" id="WJXA01000010">
    <property type="protein sequence ID" value="KAF7130587.1"/>
    <property type="molecule type" value="Genomic_DNA"/>
</dbReference>
<organism evidence="8 9">
    <name type="scientific">Rhododendron simsii</name>
    <name type="common">Sims's rhododendron</name>
    <dbReference type="NCBI Taxonomy" id="118357"/>
    <lineage>
        <taxon>Eukaryota</taxon>
        <taxon>Viridiplantae</taxon>
        <taxon>Streptophyta</taxon>
        <taxon>Embryophyta</taxon>
        <taxon>Tracheophyta</taxon>
        <taxon>Spermatophyta</taxon>
        <taxon>Magnoliopsida</taxon>
        <taxon>eudicotyledons</taxon>
        <taxon>Gunneridae</taxon>
        <taxon>Pentapetalae</taxon>
        <taxon>asterids</taxon>
        <taxon>Ericales</taxon>
        <taxon>Ericaceae</taxon>
        <taxon>Ericoideae</taxon>
        <taxon>Rhodoreae</taxon>
        <taxon>Rhododendron</taxon>
    </lineage>
</organism>
<dbReference type="PANTHER" id="PTHR31669:SF302">
    <property type="entry name" value="PROTEIN FAR1-RELATED SEQUENCE"/>
    <property type="match status" value="1"/>
</dbReference>
<keyword evidence="9" id="KW-1185">Reference proteome</keyword>